<evidence type="ECO:0000313" key="1">
    <source>
        <dbReference type="EMBL" id="TWT89053.1"/>
    </source>
</evidence>
<evidence type="ECO:0000313" key="2">
    <source>
        <dbReference type="Proteomes" id="UP000315440"/>
    </source>
</evidence>
<comment type="caution">
    <text evidence="1">The sequence shown here is derived from an EMBL/GenBank/DDBJ whole genome shotgun (WGS) entry which is preliminary data.</text>
</comment>
<dbReference type="Proteomes" id="UP000315440">
    <property type="component" value="Unassembled WGS sequence"/>
</dbReference>
<protein>
    <submittedName>
        <fullName evidence="1">Uncharacterized protein</fullName>
    </submittedName>
</protein>
<gene>
    <name evidence="1" type="ORF">Mal64_25450</name>
</gene>
<dbReference type="AlphaFoldDB" id="A0A5C5ZS34"/>
<proteinExistence type="predicted"/>
<dbReference type="RefSeq" id="WP_197525709.1">
    <property type="nucleotide sequence ID" value="NZ_SJPQ01000002.1"/>
</dbReference>
<dbReference type="Pfam" id="PF10711">
    <property type="entry name" value="DUF2513"/>
    <property type="match status" value="1"/>
</dbReference>
<sequence length="216" mass="24778">MKRDIDLTRQILLDIEGQGSDCATAALRPGVAVDAQERVRYHLRLLIDGGLVKEVDRTTAGVPCVRLTHAGHEFLELARVESRWADAKRVCLDQTGGLSLTVIKSVLVRWSVDATAVEDHRTPRRWRRPAYVRPYSTGVESRYVETSPYTARPYATRTWYEPETVVDDDLRLVRSRETYRTPYRERYHWSTPETNGYAYPTELNGHADDSLPIYVV</sequence>
<name>A0A5C5ZS34_9BACT</name>
<keyword evidence="2" id="KW-1185">Reference proteome</keyword>
<dbReference type="InterPro" id="IPR019650">
    <property type="entry name" value="DUF2513"/>
</dbReference>
<reference evidence="1 2" key="1">
    <citation type="submission" date="2019-02" db="EMBL/GenBank/DDBJ databases">
        <title>Deep-cultivation of Planctomycetes and their phenomic and genomic characterization uncovers novel biology.</title>
        <authorList>
            <person name="Wiegand S."/>
            <person name="Jogler M."/>
            <person name="Boedeker C."/>
            <person name="Pinto D."/>
            <person name="Vollmers J."/>
            <person name="Rivas-Marin E."/>
            <person name="Kohn T."/>
            <person name="Peeters S.H."/>
            <person name="Heuer A."/>
            <person name="Rast P."/>
            <person name="Oberbeckmann S."/>
            <person name="Bunk B."/>
            <person name="Jeske O."/>
            <person name="Meyerdierks A."/>
            <person name="Storesund J.E."/>
            <person name="Kallscheuer N."/>
            <person name="Luecker S."/>
            <person name="Lage O.M."/>
            <person name="Pohl T."/>
            <person name="Merkel B.J."/>
            <person name="Hornburger P."/>
            <person name="Mueller R.-W."/>
            <person name="Bruemmer F."/>
            <person name="Labrenz M."/>
            <person name="Spormann A.M."/>
            <person name="Op Den Camp H."/>
            <person name="Overmann J."/>
            <person name="Amann R."/>
            <person name="Jetten M.S.M."/>
            <person name="Mascher T."/>
            <person name="Medema M.H."/>
            <person name="Devos D.P."/>
            <person name="Kaster A.-K."/>
            <person name="Ovreas L."/>
            <person name="Rohde M."/>
            <person name="Galperin M.Y."/>
            <person name="Jogler C."/>
        </authorList>
    </citation>
    <scope>NUCLEOTIDE SEQUENCE [LARGE SCALE GENOMIC DNA]</scope>
    <source>
        <strain evidence="1 2">Mal64</strain>
    </source>
</reference>
<organism evidence="1 2">
    <name type="scientific">Pseudobythopirellula maris</name>
    <dbReference type="NCBI Taxonomy" id="2527991"/>
    <lineage>
        <taxon>Bacteria</taxon>
        <taxon>Pseudomonadati</taxon>
        <taxon>Planctomycetota</taxon>
        <taxon>Planctomycetia</taxon>
        <taxon>Pirellulales</taxon>
        <taxon>Lacipirellulaceae</taxon>
        <taxon>Pseudobythopirellula</taxon>
    </lineage>
</organism>
<dbReference type="EMBL" id="SJPQ01000002">
    <property type="protein sequence ID" value="TWT89053.1"/>
    <property type="molecule type" value="Genomic_DNA"/>
</dbReference>
<accession>A0A5C5ZS34</accession>